<keyword evidence="3 5" id="KW-0067">ATP-binding</keyword>
<dbReference type="PANTHER" id="PTHR42781">
    <property type="entry name" value="SPERMIDINE/PUTRESCINE IMPORT ATP-BINDING PROTEIN POTA"/>
    <property type="match status" value="1"/>
</dbReference>
<sequence length="365" mass="40678">MLTFVPNKKCSALLFMAQKNASCSYIPNDTQRTDVPFIFGDQLSHTFASKEEVIAVDHVDFGISEGKITAIIGESGSGKSTLLKLIYGLLEPTTGEVRYQGWLVPTRKDKLIPGHDAMRLVSQGFDDLNLYAKVWDNIASQLPNTNLARKERKTQETLARLKIEHLAQQRVADLSGGEKQRVAIARALINEPEVLLMDEPFNQVDAAFRDALQQDIRHIVAETGITILLVSHDPTEVLAMADELIVMKNAKIIEQGSPEALYFNPSHSYTAQLLAKSNILTPDLAAELGIACHTSVGIHQEDIAYHIHPDGQFVVKDIRFRGFFNELVVRRGPLKLHAILHPIIDIPIGTRVDVTIKRHIVFENK</sequence>
<evidence type="ECO:0000256" key="3">
    <source>
        <dbReference type="ARBA" id="ARBA00022840"/>
    </source>
</evidence>
<evidence type="ECO:0000313" key="6">
    <source>
        <dbReference type="Proteomes" id="UP000620550"/>
    </source>
</evidence>
<dbReference type="InterPro" id="IPR017871">
    <property type="entry name" value="ABC_transporter-like_CS"/>
</dbReference>
<dbReference type="Pfam" id="PF00005">
    <property type="entry name" value="ABC_tran"/>
    <property type="match status" value="1"/>
</dbReference>
<keyword evidence="6" id="KW-1185">Reference proteome</keyword>
<dbReference type="PROSITE" id="PS50893">
    <property type="entry name" value="ABC_TRANSPORTER_2"/>
    <property type="match status" value="1"/>
</dbReference>
<dbReference type="SMART" id="SM00382">
    <property type="entry name" value="AAA"/>
    <property type="match status" value="1"/>
</dbReference>
<dbReference type="InterPro" id="IPR003593">
    <property type="entry name" value="AAA+_ATPase"/>
</dbReference>
<dbReference type="PANTHER" id="PTHR42781:SF4">
    <property type="entry name" value="SPERMIDINE_PUTRESCINE IMPORT ATP-BINDING PROTEIN POTA"/>
    <property type="match status" value="1"/>
</dbReference>
<dbReference type="GO" id="GO:0005524">
    <property type="term" value="F:ATP binding"/>
    <property type="evidence" value="ECO:0007669"/>
    <property type="project" value="UniProtKB-KW"/>
</dbReference>
<reference evidence="6" key="1">
    <citation type="journal article" date="2019" name="Int. J. Syst. Evol. Microbiol.">
        <title>The Global Catalogue of Microorganisms (GCM) 10K type strain sequencing project: providing services to taxonomists for standard genome sequencing and annotation.</title>
        <authorList>
            <consortium name="The Broad Institute Genomics Platform"/>
            <consortium name="The Broad Institute Genome Sequencing Center for Infectious Disease"/>
            <person name="Wu L."/>
            <person name="Ma J."/>
        </authorList>
    </citation>
    <scope>NUCLEOTIDE SEQUENCE [LARGE SCALE GENOMIC DNA]</scope>
    <source>
        <strain evidence="6">CGMCC 1.12966</strain>
    </source>
</reference>
<evidence type="ECO:0000256" key="1">
    <source>
        <dbReference type="ARBA" id="ARBA00022448"/>
    </source>
</evidence>
<comment type="caution">
    <text evidence="5">The sequence shown here is derived from an EMBL/GenBank/DDBJ whole genome shotgun (WGS) entry which is preliminary data.</text>
</comment>
<organism evidence="5 6">
    <name type="scientific">Sphingobacterium griseoflavum</name>
    <dbReference type="NCBI Taxonomy" id="1474952"/>
    <lineage>
        <taxon>Bacteria</taxon>
        <taxon>Pseudomonadati</taxon>
        <taxon>Bacteroidota</taxon>
        <taxon>Sphingobacteriia</taxon>
        <taxon>Sphingobacteriales</taxon>
        <taxon>Sphingobacteriaceae</taxon>
        <taxon>Sphingobacterium</taxon>
    </lineage>
</organism>
<evidence type="ECO:0000256" key="2">
    <source>
        <dbReference type="ARBA" id="ARBA00022741"/>
    </source>
</evidence>
<dbReference type="InterPro" id="IPR027417">
    <property type="entry name" value="P-loop_NTPase"/>
</dbReference>
<keyword evidence="1" id="KW-0813">Transport</keyword>
<protein>
    <submittedName>
        <fullName evidence="5">ABC transporter ATP-binding protein</fullName>
    </submittedName>
</protein>
<accession>A0ABQ3HXD0</accession>
<evidence type="ECO:0000259" key="4">
    <source>
        <dbReference type="PROSITE" id="PS50893"/>
    </source>
</evidence>
<gene>
    <name evidence="5" type="ORF">GCM10017764_20560</name>
</gene>
<proteinExistence type="predicted"/>
<keyword evidence="2" id="KW-0547">Nucleotide-binding</keyword>
<dbReference type="EMBL" id="BNAF01000007">
    <property type="protein sequence ID" value="GHE37226.1"/>
    <property type="molecule type" value="Genomic_DNA"/>
</dbReference>
<evidence type="ECO:0000313" key="5">
    <source>
        <dbReference type="EMBL" id="GHE37226.1"/>
    </source>
</evidence>
<dbReference type="Proteomes" id="UP000620550">
    <property type="component" value="Unassembled WGS sequence"/>
</dbReference>
<feature type="domain" description="ABC transporter" evidence="4">
    <location>
        <begin position="30"/>
        <end position="274"/>
    </location>
</feature>
<dbReference type="Gene3D" id="3.40.50.300">
    <property type="entry name" value="P-loop containing nucleotide triphosphate hydrolases"/>
    <property type="match status" value="1"/>
</dbReference>
<name>A0ABQ3HXD0_9SPHI</name>
<dbReference type="PROSITE" id="PS00211">
    <property type="entry name" value="ABC_TRANSPORTER_1"/>
    <property type="match status" value="1"/>
</dbReference>
<dbReference type="SUPFAM" id="SSF52540">
    <property type="entry name" value="P-loop containing nucleoside triphosphate hydrolases"/>
    <property type="match status" value="1"/>
</dbReference>
<dbReference type="InterPro" id="IPR050093">
    <property type="entry name" value="ABC_SmlMolc_Importer"/>
</dbReference>
<dbReference type="InterPro" id="IPR003439">
    <property type="entry name" value="ABC_transporter-like_ATP-bd"/>
</dbReference>